<dbReference type="Pfam" id="PF00628">
    <property type="entry name" value="PHD"/>
    <property type="match status" value="1"/>
</dbReference>
<dbReference type="GO" id="GO:0008270">
    <property type="term" value="F:zinc ion binding"/>
    <property type="evidence" value="ECO:0007669"/>
    <property type="project" value="UniProtKB-KW"/>
</dbReference>
<dbReference type="InterPro" id="IPR001965">
    <property type="entry name" value="Znf_PHD"/>
</dbReference>
<reference evidence="9" key="1">
    <citation type="submission" date="2023-07" db="EMBL/GenBank/DDBJ databases">
        <title>A chromosome-level genome assembly of Lolium multiflorum.</title>
        <authorList>
            <person name="Chen Y."/>
            <person name="Copetti D."/>
            <person name="Kolliker R."/>
            <person name="Studer B."/>
        </authorList>
    </citation>
    <scope>NUCLEOTIDE SEQUENCE</scope>
    <source>
        <strain evidence="9">02402/16</strain>
        <tissue evidence="9">Leaf</tissue>
    </source>
</reference>
<protein>
    <submittedName>
        <fullName evidence="9">Uncharacterized protein</fullName>
    </submittedName>
</protein>
<feature type="domain" description="PHD-type" evidence="7">
    <location>
        <begin position="423"/>
        <end position="473"/>
    </location>
</feature>
<keyword evidence="2" id="KW-0479">Metal-binding</keyword>
<dbReference type="Gene3D" id="3.30.40.100">
    <property type="match status" value="1"/>
</dbReference>
<evidence type="ECO:0000313" key="9">
    <source>
        <dbReference type="EMBL" id="KAK1648562.1"/>
    </source>
</evidence>
<dbReference type="PROSITE" id="PS01359">
    <property type="entry name" value="ZF_PHD_1"/>
    <property type="match status" value="1"/>
</dbReference>
<name>A0AAD8SAH2_LOLMU</name>
<organism evidence="9 10">
    <name type="scientific">Lolium multiflorum</name>
    <name type="common">Italian ryegrass</name>
    <name type="synonym">Lolium perenne subsp. multiflorum</name>
    <dbReference type="NCBI Taxonomy" id="4521"/>
    <lineage>
        <taxon>Eukaryota</taxon>
        <taxon>Viridiplantae</taxon>
        <taxon>Streptophyta</taxon>
        <taxon>Embryophyta</taxon>
        <taxon>Tracheophyta</taxon>
        <taxon>Spermatophyta</taxon>
        <taxon>Magnoliopsida</taxon>
        <taxon>Liliopsida</taxon>
        <taxon>Poales</taxon>
        <taxon>Poaceae</taxon>
        <taxon>BOP clade</taxon>
        <taxon>Pooideae</taxon>
        <taxon>Poodae</taxon>
        <taxon>Poeae</taxon>
        <taxon>Poeae Chloroplast Group 2 (Poeae type)</taxon>
        <taxon>Loliodinae</taxon>
        <taxon>Loliinae</taxon>
        <taxon>Lolium</taxon>
    </lineage>
</organism>
<keyword evidence="3 5" id="KW-0863">Zinc-finger</keyword>
<evidence type="ECO:0000259" key="7">
    <source>
        <dbReference type="PROSITE" id="PS50016"/>
    </source>
</evidence>
<dbReference type="Gene3D" id="3.30.40.10">
    <property type="entry name" value="Zinc/RING finger domain, C3HC4 (zinc finger)"/>
    <property type="match status" value="1"/>
</dbReference>
<feature type="domain" description="CW-type" evidence="8">
    <location>
        <begin position="567"/>
        <end position="630"/>
    </location>
</feature>
<comment type="subcellular location">
    <subcellularLocation>
        <location evidence="1">Nucleus</location>
    </subcellularLocation>
</comment>
<dbReference type="PROSITE" id="PS50016">
    <property type="entry name" value="ZF_PHD_2"/>
    <property type="match status" value="1"/>
</dbReference>
<evidence type="ECO:0000256" key="2">
    <source>
        <dbReference type="ARBA" id="ARBA00022723"/>
    </source>
</evidence>
<feature type="compositionally biased region" description="Basic residues" evidence="6">
    <location>
        <begin position="22"/>
        <end position="37"/>
    </location>
</feature>
<dbReference type="GO" id="GO:0000785">
    <property type="term" value="C:chromatin"/>
    <property type="evidence" value="ECO:0007669"/>
    <property type="project" value="TreeGrafter"/>
</dbReference>
<evidence type="ECO:0000256" key="3">
    <source>
        <dbReference type="ARBA" id="ARBA00022771"/>
    </source>
</evidence>
<dbReference type="PROSITE" id="PS51050">
    <property type="entry name" value="ZF_CW"/>
    <property type="match status" value="1"/>
</dbReference>
<keyword evidence="10" id="KW-1185">Reference proteome</keyword>
<gene>
    <name evidence="9" type="ORF">QYE76_066367</name>
</gene>
<dbReference type="GO" id="GO:0005634">
    <property type="term" value="C:nucleus"/>
    <property type="evidence" value="ECO:0007669"/>
    <property type="project" value="UniProtKB-SubCell"/>
</dbReference>
<feature type="region of interest" description="Disordered" evidence="6">
    <location>
        <begin position="13"/>
        <end position="47"/>
    </location>
</feature>
<dbReference type="InterPro" id="IPR019786">
    <property type="entry name" value="Zinc_finger_PHD-type_CS"/>
</dbReference>
<evidence type="ECO:0000313" key="10">
    <source>
        <dbReference type="Proteomes" id="UP001231189"/>
    </source>
</evidence>
<dbReference type="FunFam" id="3.30.40.100:FF:000005">
    <property type="entry name" value="uncharacterized protein LOC106759733 isoform X4"/>
    <property type="match status" value="1"/>
</dbReference>
<sequence>MVSVAVAAAAASFRPTMPPRSTHPRHQQHKPLRRGGGRRMEEEGRARQGGGRVFLLLHPIVGELHLLLHPYRRHIRVRPKPNKRAGLFELLKKHPPASSARRRGVARRSSPPSSANALVSAADIALCRNHQAGQLLRRLASFPSFLARKPSSRHRPFRPFRPRLQPPSASRNPLLALVVVILITSAALLVLDWRGAEINQYLGFVSFAGTYSLPRKRRNLFAGIGGWGYYIKFEGQLIKHTCNRPMTPKWSECPSNSYIEESLHENENKDGNVYKRRKMDKDSNALVADEEVKEMATKSCTTAEDHSSLLRPANPSDPTFSIVTAGKIDPVLEIEEPAGVSLEPNSGVNTTCSVSSMLPSSVMLDKNAAAECSSSYMSPIELITEITSARDLCIAILRKDGLLTESRTRITSEESADCNANCLLACNTCGSLDDPLKMLICDSCEAAFHLSCCIPCIKEVPVGEWYCPPCFRKKPKSLYGKLSEGKVKSSGNMEQRPHGMSHIEYMFKDAEPYVSGVRIDRDLQAKVPEWSGPTFSSDGYFEAPSEFYPAEVKKLNWCSMNNHIRSSSSTGNWIQCREILSTRDSNKPVICGKWRRAPLYVVQTDKWDCSCCLPWDPAHADCAVPQELDTDEVLKQLKFVNMVKSRLADRNHKLA</sequence>
<evidence type="ECO:0000256" key="5">
    <source>
        <dbReference type="PROSITE-ProRule" id="PRU00146"/>
    </source>
</evidence>
<dbReference type="CDD" id="cd15543">
    <property type="entry name" value="PHD_RSF1"/>
    <property type="match status" value="1"/>
</dbReference>
<keyword evidence="4" id="KW-0862">Zinc</keyword>
<dbReference type="InterPro" id="IPR011011">
    <property type="entry name" value="Znf_FYVE_PHD"/>
</dbReference>
<dbReference type="SMART" id="SM00249">
    <property type="entry name" value="PHD"/>
    <property type="match status" value="1"/>
</dbReference>
<dbReference type="Proteomes" id="UP001231189">
    <property type="component" value="Unassembled WGS sequence"/>
</dbReference>
<dbReference type="InterPro" id="IPR013083">
    <property type="entry name" value="Znf_RING/FYVE/PHD"/>
</dbReference>
<evidence type="ECO:0000256" key="6">
    <source>
        <dbReference type="SAM" id="MobiDB-lite"/>
    </source>
</evidence>
<evidence type="ECO:0000259" key="8">
    <source>
        <dbReference type="PROSITE" id="PS51050"/>
    </source>
</evidence>
<accession>A0AAD8SAH2</accession>
<dbReference type="PANTHER" id="PTHR45915">
    <property type="entry name" value="TRANSCRIPTION INTERMEDIARY FACTOR"/>
    <property type="match status" value="1"/>
</dbReference>
<dbReference type="InterPro" id="IPR019787">
    <property type="entry name" value="Znf_PHD-finger"/>
</dbReference>
<feature type="region of interest" description="Disordered" evidence="6">
    <location>
        <begin position="88"/>
        <end position="114"/>
    </location>
</feature>
<evidence type="ECO:0000256" key="1">
    <source>
        <dbReference type="ARBA" id="ARBA00004123"/>
    </source>
</evidence>
<dbReference type="SUPFAM" id="SSF57903">
    <property type="entry name" value="FYVE/PHD zinc finger"/>
    <property type="match status" value="1"/>
</dbReference>
<dbReference type="AlphaFoldDB" id="A0AAD8SAH2"/>
<comment type="caution">
    <text evidence="9">The sequence shown here is derived from an EMBL/GenBank/DDBJ whole genome shotgun (WGS) entry which is preliminary data.</text>
</comment>
<dbReference type="InterPro" id="IPR011124">
    <property type="entry name" value="Znf_CW"/>
</dbReference>
<dbReference type="EMBL" id="JAUUTY010000004">
    <property type="protein sequence ID" value="KAK1648562.1"/>
    <property type="molecule type" value="Genomic_DNA"/>
</dbReference>
<proteinExistence type="predicted"/>
<evidence type="ECO:0000256" key="4">
    <source>
        <dbReference type="ARBA" id="ARBA00022833"/>
    </source>
</evidence>
<dbReference type="PANTHER" id="PTHR45915:SF2">
    <property type="entry name" value="TOUTATIS, ISOFORM E"/>
    <property type="match status" value="1"/>
</dbReference>